<accession>C4JNL9</accession>
<dbReference type="RefSeq" id="XP_002543501.1">
    <property type="nucleotide sequence ID" value="XM_002543455.1"/>
</dbReference>
<feature type="region of interest" description="Disordered" evidence="1">
    <location>
        <begin position="85"/>
        <end position="168"/>
    </location>
</feature>
<protein>
    <submittedName>
        <fullName evidence="2">Uncharacterized protein</fullName>
    </submittedName>
</protein>
<dbReference type="Proteomes" id="UP000002058">
    <property type="component" value="Unassembled WGS sequence"/>
</dbReference>
<feature type="region of interest" description="Disordered" evidence="1">
    <location>
        <begin position="426"/>
        <end position="593"/>
    </location>
</feature>
<feature type="region of interest" description="Disordered" evidence="1">
    <location>
        <begin position="1"/>
        <end position="64"/>
    </location>
</feature>
<dbReference type="EMBL" id="CH476616">
    <property type="protein sequence ID" value="EEP78172.1"/>
    <property type="molecule type" value="Genomic_DNA"/>
</dbReference>
<evidence type="ECO:0000313" key="3">
    <source>
        <dbReference type="Proteomes" id="UP000002058"/>
    </source>
</evidence>
<sequence>MAVGTTQANGGTAAEVTQTATETRWRPSSPSAPRYASETSAQQQPPPPLRSSRQRSLGVHDEQGAAVAAAASAYCTKETAPRKVIERPSVEEHQPPFVLEAAEEGHVTEVDGVGTTEAVDEEYDRTEWNDSELIEDDGLLSALPSNPRPQVEENSEQWAVPPSMSTPAIVTTGESERAAMEHSAIPRGSSPLRHETVIIGNATEIPYIPEEERVAQLTHGQGSAHPAEATPVYSVAVQQAEAERAVLEEHKRHPEELAEEDWERHREAETPRVILACESAILQAEAESCQEPGEELRVAGGISKPERTPEYFRAEQPLKMVPGTREPLQEAEQVDQGRPFRKEEGGKGMVAGIGRLDEREGGARETEHLVKPPEQLHVSAMPPVVMPPEPTTFQEHEAPIDMQQQLHDDAEIRAAPAPVGTAPILAQVEEPTEGTEEFHEAVERPIEERPQAPVQAPAPAAAAVPERPGAAPRKLSRAERRRAEKDAKSREKRRQREEKDRVNEEKRRQMDEVQRRLEEQKSNNGGTEQGPGERRDSKMESGGFFTRLLRRASSKPTDAANVAGQSNGGQQAGTTAAPAMPAPAANQPPVLAS</sequence>
<dbReference type="VEuPathDB" id="FungiDB:UREG_03017"/>
<feature type="compositionally biased region" description="Basic and acidic residues" evidence="1">
    <location>
        <begin position="436"/>
        <end position="450"/>
    </location>
</feature>
<proteinExistence type="predicted"/>
<dbReference type="KEGG" id="ure:UREG_03017"/>
<evidence type="ECO:0000313" key="2">
    <source>
        <dbReference type="EMBL" id="EEP78172.1"/>
    </source>
</evidence>
<feature type="compositionally biased region" description="Low complexity" evidence="1">
    <location>
        <begin position="451"/>
        <end position="472"/>
    </location>
</feature>
<feature type="region of interest" description="Disordered" evidence="1">
    <location>
        <begin position="328"/>
        <end position="347"/>
    </location>
</feature>
<keyword evidence="3" id="KW-1185">Reference proteome</keyword>
<feature type="compositionally biased region" description="Basic and acidic residues" evidence="1">
    <location>
        <begin position="85"/>
        <end position="94"/>
    </location>
</feature>
<feature type="compositionally biased region" description="Polar residues" evidence="1">
    <location>
        <begin position="1"/>
        <end position="10"/>
    </location>
</feature>
<evidence type="ECO:0000256" key="1">
    <source>
        <dbReference type="SAM" id="MobiDB-lite"/>
    </source>
</evidence>
<gene>
    <name evidence="2" type="ORF">UREG_03017</name>
</gene>
<dbReference type="InParanoid" id="C4JNL9"/>
<feature type="compositionally biased region" description="Low complexity" evidence="1">
    <location>
        <begin position="12"/>
        <end position="34"/>
    </location>
</feature>
<dbReference type="GeneID" id="8439362"/>
<organism evidence="2 3">
    <name type="scientific">Uncinocarpus reesii (strain UAMH 1704)</name>
    <dbReference type="NCBI Taxonomy" id="336963"/>
    <lineage>
        <taxon>Eukaryota</taxon>
        <taxon>Fungi</taxon>
        <taxon>Dikarya</taxon>
        <taxon>Ascomycota</taxon>
        <taxon>Pezizomycotina</taxon>
        <taxon>Eurotiomycetes</taxon>
        <taxon>Eurotiomycetidae</taxon>
        <taxon>Onygenales</taxon>
        <taxon>Onygenaceae</taxon>
        <taxon>Uncinocarpus</taxon>
    </lineage>
</organism>
<dbReference type="eggNOG" id="ENOG502T3VF">
    <property type="taxonomic scope" value="Eukaryota"/>
</dbReference>
<dbReference type="HOGENOM" id="CLU_423890_0_0_1"/>
<feature type="compositionally biased region" description="Basic and acidic residues" evidence="1">
    <location>
        <begin position="476"/>
        <end position="521"/>
    </location>
</feature>
<feature type="region of interest" description="Disordered" evidence="1">
    <location>
        <begin position="358"/>
        <end position="392"/>
    </location>
</feature>
<feature type="compositionally biased region" description="Basic and acidic residues" evidence="1">
    <location>
        <begin position="358"/>
        <end position="371"/>
    </location>
</feature>
<reference evidence="3" key="1">
    <citation type="journal article" date="2009" name="Genome Res.">
        <title>Comparative genomic analyses of the human fungal pathogens Coccidioides and their relatives.</title>
        <authorList>
            <person name="Sharpton T.J."/>
            <person name="Stajich J.E."/>
            <person name="Rounsley S.D."/>
            <person name="Gardner M.J."/>
            <person name="Wortman J.R."/>
            <person name="Jordar V.S."/>
            <person name="Maiti R."/>
            <person name="Kodira C.D."/>
            <person name="Neafsey D.E."/>
            <person name="Zeng Q."/>
            <person name="Hung C.-Y."/>
            <person name="McMahan C."/>
            <person name="Muszewska A."/>
            <person name="Grynberg M."/>
            <person name="Mandel M.A."/>
            <person name="Kellner E.M."/>
            <person name="Barker B.M."/>
            <person name="Galgiani J.N."/>
            <person name="Orbach M.J."/>
            <person name="Kirkland T.N."/>
            <person name="Cole G.T."/>
            <person name="Henn M.R."/>
            <person name="Birren B.W."/>
            <person name="Taylor J.W."/>
        </authorList>
    </citation>
    <scope>NUCLEOTIDE SEQUENCE [LARGE SCALE GENOMIC DNA]</scope>
    <source>
        <strain evidence="3">UAMH 1704</strain>
    </source>
</reference>
<feature type="compositionally biased region" description="Acidic residues" evidence="1">
    <location>
        <begin position="118"/>
        <end position="138"/>
    </location>
</feature>
<dbReference type="OrthoDB" id="10392702at2759"/>
<feature type="compositionally biased region" description="Low complexity" evidence="1">
    <location>
        <begin position="572"/>
        <end position="593"/>
    </location>
</feature>
<dbReference type="AlphaFoldDB" id="C4JNL9"/>
<name>C4JNL9_UNCRE</name>